<name>A0A918F5U0_9DEIO</name>
<feature type="compositionally biased region" description="Basic and acidic residues" evidence="2">
    <location>
        <begin position="350"/>
        <end position="359"/>
    </location>
</feature>
<dbReference type="RefSeq" id="WP_189089151.1">
    <property type="nucleotide sequence ID" value="NZ_BMQL01000006.1"/>
</dbReference>
<dbReference type="CDD" id="cd06225">
    <property type="entry name" value="HAMP"/>
    <property type="match status" value="1"/>
</dbReference>
<dbReference type="GO" id="GO:0016020">
    <property type="term" value="C:membrane"/>
    <property type="evidence" value="ECO:0007669"/>
    <property type="project" value="InterPro"/>
</dbReference>
<proteinExistence type="predicted"/>
<keyword evidence="3" id="KW-1133">Transmembrane helix</keyword>
<organism evidence="5 6">
    <name type="scientific">Deinococcus ruber</name>
    <dbReference type="NCBI Taxonomy" id="1848197"/>
    <lineage>
        <taxon>Bacteria</taxon>
        <taxon>Thermotogati</taxon>
        <taxon>Deinococcota</taxon>
        <taxon>Deinococci</taxon>
        <taxon>Deinococcales</taxon>
        <taxon>Deinococcaceae</taxon>
        <taxon>Deinococcus</taxon>
    </lineage>
</organism>
<accession>A0A918F5U0</accession>
<reference evidence="5" key="1">
    <citation type="journal article" date="2014" name="Int. J. Syst. Evol. Microbiol.">
        <title>Complete genome sequence of Corynebacterium casei LMG S-19264T (=DSM 44701T), isolated from a smear-ripened cheese.</title>
        <authorList>
            <consortium name="US DOE Joint Genome Institute (JGI-PGF)"/>
            <person name="Walter F."/>
            <person name="Albersmeier A."/>
            <person name="Kalinowski J."/>
            <person name="Ruckert C."/>
        </authorList>
    </citation>
    <scope>NUCLEOTIDE SEQUENCE</scope>
    <source>
        <strain evidence="5">JCM 31311</strain>
    </source>
</reference>
<protein>
    <recommendedName>
        <fullName evidence="4">HAMP domain-containing protein</fullName>
    </recommendedName>
</protein>
<keyword evidence="3" id="KW-0812">Transmembrane</keyword>
<evidence type="ECO:0000256" key="1">
    <source>
        <dbReference type="SAM" id="Coils"/>
    </source>
</evidence>
<dbReference type="AlphaFoldDB" id="A0A918F5U0"/>
<feature type="coiled-coil region" evidence="1">
    <location>
        <begin position="273"/>
        <end position="300"/>
    </location>
</feature>
<dbReference type="InterPro" id="IPR003660">
    <property type="entry name" value="HAMP_dom"/>
</dbReference>
<keyword evidence="1" id="KW-0175">Coiled coil</keyword>
<feature type="domain" description="HAMP" evidence="4">
    <location>
        <begin position="225"/>
        <end position="281"/>
    </location>
</feature>
<keyword evidence="3" id="KW-0472">Membrane</keyword>
<dbReference type="EMBL" id="BMQL01000006">
    <property type="protein sequence ID" value="GGR03887.1"/>
    <property type="molecule type" value="Genomic_DNA"/>
</dbReference>
<keyword evidence="6" id="KW-1185">Reference proteome</keyword>
<comment type="caution">
    <text evidence="5">The sequence shown here is derived from an EMBL/GenBank/DDBJ whole genome shotgun (WGS) entry which is preliminary data.</text>
</comment>
<dbReference type="PROSITE" id="PS50885">
    <property type="entry name" value="HAMP"/>
    <property type="match status" value="1"/>
</dbReference>
<evidence type="ECO:0000256" key="3">
    <source>
        <dbReference type="SAM" id="Phobius"/>
    </source>
</evidence>
<dbReference type="Proteomes" id="UP000603865">
    <property type="component" value="Unassembled WGS sequence"/>
</dbReference>
<dbReference type="Gene3D" id="6.10.340.10">
    <property type="match status" value="1"/>
</dbReference>
<evidence type="ECO:0000313" key="5">
    <source>
        <dbReference type="EMBL" id="GGR03887.1"/>
    </source>
</evidence>
<gene>
    <name evidence="5" type="ORF">GCM10008957_16050</name>
</gene>
<dbReference type="Pfam" id="PF00672">
    <property type="entry name" value="HAMP"/>
    <property type="match status" value="1"/>
</dbReference>
<dbReference type="SUPFAM" id="SSF158472">
    <property type="entry name" value="HAMP domain-like"/>
    <property type="match status" value="1"/>
</dbReference>
<evidence type="ECO:0000256" key="2">
    <source>
        <dbReference type="SAM" id="MobiDB-lite"/>
    </source>
</evidence>
<reference evidence="5" key="2">
    <citation type="submission" date="2020-09" db="EMBL/GenBank/DDBJ databases">
        <authorList>
            <person name="Sun Q."/>
            <person name="Ohkuma M."/>
        </authorList>
    </citation>
    <scope>NUCLEOTIDE SEQUENCE</scope>
    <source>
        <strain evidence="5">JCM 31311</strain>
    </source>
</reference>
<feature type="transmembrane region" description="Helical" evidence="3">
    <location>
        <begin position="12"/>
        <end position="37"/>
    </location>
</feature>
<dbReference type="SMART" id="SM00304">
    <property type="entry name" value="HAMP"/>
    <property type="match status" value="1"/>
</dbReference>
<feature type="transmembrane region" description="Helical" evidence="3">
    <location>
        <begin position="204"/>
        <end position="223"/>
    </location>
</feature>
<evidence type="ECO:0000259" key="4">
    <source>
        <dbReference type="PROSITE" id="PS50885"/>
    </source>
</evidence>
<dbReference type="GO" id="GO:0007165">
    <property type="term" value="P:signal transduction"/>
    <property type="evidence" value="ECO:0007669"/>
    <property type="project" value="InterPro"/>
</dbReference>
<sequence length="371" mass="42731">MSLLPRRGFIGLRVKLLIGFTLIFTLVFALTFGWFYWYSSREALAKIRTDLLNTVHGATLGIDGDDFARMSSGSLVKQASTVYPLYVQHQQWMRQIHDIEPHANPYTFISAGNGKKVLWIGDVFRVTHPDRATKFKEVYDASKTQLYDGLTRLTLNMHPYQDQWGTWVSAYQPLRDHTGRIVGALGIDFSATYLQEVQQQIRNTMFKVFFLTYAVLFLLVYLLSSSLTRPLARLTHSVQGVADGNYDQNFELFSRYKPRDEIDILGRVFGKMVEQVRQREQTLQRRVQELRIEIDETRKAKQVKEIVDTELFRDLKQKARTMRTRANQPTSPVDLVKNKDATEPTQLSETRSEQDRADDLQDSPGTAPALP</sequence>
<feature type="region of interest" description="Disordered" evidence="2">
    <location>
        <begin position="319"/>
        <end position="371"/>
    </location>
</feature>
<evidence type="ECO:0000313" key="6">
    <source>
        <dbReference type="Proteomes" id="UP000603865"/>
    </source>
</evidence>